<dbReference type="InterPro" id="IPR023088">
    <property type="entry name" value="PDEase"/>
</dbReference>
<dbReference type="SUPFAM" id="SSF109604">
    <property type="entry name" value="HD-domain/PDEase-like"/>
    <property type="match status" value="1"/>
</dbReference>
<feature type="binding site" evidence="4">
    <location>
        <position position="212"/>
    </location>
    <ligand>
        <name>Zn(2+)</name>
        <dbReference type="ChEBI" id="CHEBI:29105"/>
        <label>1</label>
    </ligand>
</feature>
<evidence type="ECO:0000256" key="6">
    <source>
        <dbReference type="SAM" id="MobiDB-lite"/>
    </source>
</evidence>
<proteinExistence type="inferred from homology"/>
<feature type="binding site" evidence="4">
    <location>
        <position position="175"/>
    </location>
    <ligand>
        <name>Zn(2+)</name>
        <dbReference type="ChEBI" id="CHEBI:29105"/>
        <label>1</label>
    </ligand>
</feature>
<feature type="binding site" evidence="4">
    <location>
        <position position="211"/>
    </location>
    <ligand>
        <name>Zn(2+)</name>
        <dbReference type="ChEBI" id="CHEBI:29105"/>
        <label>1</label>
    </ligand>
</feature>
<dbReference type="InterPro" id="IPR002073">
    <property type="entry name" value="PDEase_catalytic_dom"/>
</dbReference>
<dbReference type="Gene3D" id="1.10.1300.10">
    <property type="entry name" value="3'5'-cyclic nucleotide phosphodiesterase, catalytic domain"/>
    <property type="match status" value="1"/>
</dbReference>
<dbReference type="InterPro" id="IPR003607">
    <property type="entry name" value="HD/PDEase_dom"/>
</dbReference>
<comment type="cofactor">
    <cofactor evidence="5">
        <name>a divalent metal cation</name>
        <dbReference type="ChEBI" id="CHEBI:60240"/>
    </cofactor>
    <text evidence="5">Binds 2 divalent metal cations per subunit. Site 1 may preferentially bind zinc ions, while site 2 has a preference for magnesium and/or manganese ions.</text>
</comment>
<dbReference type="PROSITE" id="PS51845">
    <property type="entry name" value="PDEASE_I_2"/>
    <property type="match status" value="1"/>
</dbReference>
<accession>A0A7S0QNP2</accession>
<dbReference type="CDD" id="cd00077">
    <property type="entry name" value="HDc"/>
    <property type="match status" value="1"/>
</dbReference>
<dbReference type="EC" id="3.1.4.-" evidence="5"/>
<dbReference type="GO" id="GO:0004114">
    <property type="term" value="F:3',5'-cyclic-nucleotide phosphodiesterase activity"/>
    <property type="evidence" value="ECO:0007669"/>
    <property type="project" value="InterPro"/>
</dbReference>
<dbReference type="SMART" id="SM00471">
    <property type="entry name" value="HDc"/>
    <property type="match status" value="1"/>
</dbReference>
<dbReference type="PANTHER" id="PTHR11347">
    <property type="entry name" value="CYCLIC NUCLEOTIDE PHOSPHODIESTERASE"/>
    <property type="match status" value="1"/>
</dbReference>
<dbReference type="PROSITE" id="PS00126">
    <property type="entry name" value="PDEASE_I_1"/>
    <property type="match status" value="1"/>
</dbReference>
<feature type="region of interest" description="Disordered" evidence="6">
    <location>
        <begin position="30"/>
        <end position="83"/>
    </location>
</feature>
<protein>
    <recommendedName>
        <fullName evidence="5">Phosphodiesterase</fullName>
        <ecNumber evidence="5">3.1.4.-</ecNumber>
    </recommendedName>
</protein>
<evidence type="ECO:0000313" key="8">
    <source>
        <dbReference type="EMBL" id="CAD8650379.1"/>
    </source>
</evidence>
<feature type="binding site" evidence="4">
    <location>
        <position position="337"/>
    </location>
    <ligand>
        <name>Zn(2+)</name>
        <dbReference type="ChEBI" id="CHEBI:29105"/>
        <label>1</label>
    </ligand>
</feature>
<dbReference type="InterPro" id="IPR036971">
    <property type="entry name" value="PDEase_catalytic_dom_sf"/>
</dbReference>
<feature type="binding site" evidence="4">
    <location>
        <position position="212"/>
    </location>
    <ligand>
        <name>Zn(2+)</name>
        <dbReference type="ChEBI" id="CHEBI:29105"/>
        <label>2</label>
    </ligand>
</feature>
<sequence length="443" mass="49666">MAAAPKDREGTVKAVSFGELCGLYLATTQGKPETTADEASSFSGQPSTTQPNTDQPSWKPSRAHRSLGDRSWEQSELGSGLHRDTLRSTDGAVLYVTHVDCTARKANGMAEDLLSVSFDQFASLRDDEIVPTVIDIFERLGICQGLGVTKEAITRMVGNGLSLYHKQPAYHTHRHAFDVFQATYFLLVATELRDTASHLEVFCLLIAALLHDVGHPGLTNDFHIREATPFAKFASFKQNSSDVNTCAHPNEVWHGDITRRLLLSDDGLLPSSHFSEETRAKVDRLVQQLISATDPSTQPDFLKSLDARLRQGDCLATDSTAPDDRLLILSLVMRCADVFHPLRPFHLHKKWALLFTKEISRQLMLEYARRKVPVKDPYGNLGASTIDFLNFHVIPLFRYFVKVFPDKSFTSTVLLRLNAKVDIWKSYDMMRETRATARDCVTR</sequence>
<dbReference type="GO" id="GO:0007165">
    <property type="term" value="P:signal transduction"/>
    <property type="evidence" value="ECO:0007669"/>
    <property type="project" value="InterPro"/>
</dbReference>
<reference evidence="8" key="1">
    <citation type="submission" date="2021-01" db="EMBL/GenBank/DDBJ databases">
        <authorList>
            <person name="Corre E."/>
            <person name="Pelletier E."/>
            <person name="Niang G."/>
            <person name="Scheremetjew M."/>
            <person name="Finn R."/>
            <person name="Kale V."/>
            <person name="Holt S."/>
            <person name="Cochrane G."/>
            <person name="Meng A."/>
            <person name="Brown T."/>
            <person name="Cohen L."/>
        </authorList>
    </citation>
    <scope>NUCLEOTIDE SEQUENCE</scope>
    <source>
        <strain evidence="8">CCMP722</strain>
    </source>
</reference>
<keyword evidence="1 4" id="KW-0479">Metal-binding</keyword>
<name>A0A7S0QNP2_9CHLO</name>
<keyword evidence="2 5" id="KW-0378">Hydrolase</keyword>
<feature type="compositionally biased region" description="Polar residues" evidence="6">
    <location>
        <begin position="30"/>
        <end position="58"/>
    </location>
</feature>
<gene>
    <name evidence="8" type="ORF">POBO1169_LOCUS1508</name>
</gene>
<dbReference type="Pfam" id="PF00233">
    <property type="entry name" value="PDEase_I"/>
    <property type="match status" value="1"/>
</dbReference>
<feature type="active site" description="Proton donor" evidence="3">
    <location>
        <position position="171"/>
    </location>
</feature>
<comment type="similarity">
    <text evidence="5">Belongs to the cyclic nucleotide phosphodiesterase family.</text>
</comment>
<evidence type="ECO:0000256" key="2">
    <source>
        <dbReference type="ARBA" id="ARBA00022801"/>
    </source>
</evidence>
<dbReference type="EMBL" id="HBFA01003013">
    <property type="protein sequence ID" value="CAD8650379.1"/>
    <property type="molecule type" value="Transcribed_RNA"/>
</dbReference>
<evidence type="ECO:0000256" key="1">
    <source>
        <dbReference type="ARBA" id="ARBA00022723"/>
    </source>
</evidence>
<organism evidence="8">
    <name type="scientific">Pyramimonas obovata</name>
    <dbReference type="NCBI Taxonomy" id="1411642"/>
    <lineage>
        <taxon>Eukaryota</taxon>
        <taxon>Viridiplantae</taxon>
        <taxon>Chlorophyta</taxon>
        <taxon>Pyramimonadophyceae</taxon>
        <taxon>Pyramimonadales</taxon>
        <taxon>Pyramimonadaceae</taxon>
        <taxon>Pyramimonas</taxon>
        <taxon>Pyramimonas incertae sedis</taxon>
    </lineage>
</organism>
<evidence type="ECO:0000256" key="3">
    <source>
        <dbReference type="PIRSR" id="PIRSR623088-1"/>
    </source>
</evidence>
<dbReference type="PRINTS" id="PR00387">
    <property type="entry name" value="PDIESTERASE1"/>
</dbReference>
<evidence type="ECO:0000256" key="5">
    <source>
        <dbReference type="RuleBase" id="RU363067"/>
    </source>
</evidence>
<dbReference type="InterPro" id="IPR023174">
    <property type="entry name" value="PDEase_CS"/>
</dbReference>
<evidence type="ECO:0000256" key="4">
    <source>
        <dbReference type="PIRSR" id="PIRSR623088-3"/>
    </source>
</evidence>
<feature type="domain" description="PDEase" evidence="7">
    <location>
        <begin position="97"/>
        <end position="431"/>
    </location>
</feature>
<evidence type="ECO:0000259" key="7">
    <source>
        <dbReference type="PROSITE" id="PS51845"/>
    </source>
</evidence>
<dbReference type="GO" id="GO:0046872">
    <property type="term" value="F:metal ion binding"/>
    <property type="evidence" value="ECO:0007669"/>
    <property type="project" value="UniProtKB-KW"/>
</dbReference>
<dbReference type="AlphaFoldDB" id="A0A7S0QNP2"/>